<sequence>MQTTIRKGKSPFYGEQSFVHGISRSGYFNRRESQELQEYGKTFQDLHGGTLAPENEEELRFVQDMQTHDESSLYPVRLWKKYLAAVEKNRSFHSFSRSNGKPETWQTLQEGFA</sequence>
<comment type="caution">
    <text evidence="4">The sequence shown here is derived from an EMBL/GenBank/DDBJ whole genome shotgun (WGS) entry which is preliminary data.</text>
</comment>
<evidence type="ECO:0000256" key="3">
    <source>
        <dbReference type="SAM" id="MobiDB-lite"/>
    </source>
</evidence>
<dbReference type="Pfam" id="PF04219">
    <property type="entry name" value="DUF413"/>
    <property type="match status" value="1"/>
</dbReference>
<dbReference type="EMBL" id="VCBC01000021">
    <property type="protein sequence ID" value="TLU61031.1"/>
    <property type="molecule type" value="Genomic_DNA"/>
</dbReference>
<proteinExistence type="inferred from homology"/>
<reference evidence="4 5" key="1">
    <citation type="submission" date="2019-05" db="EMBL/GenBank/DDBJ databases">
        <title>Genome sequences of Thalassotalea litorea 1K03283.</title>
        <authorList>
            <person name="Zhang D."/>
        </authorList>
    </citation>
    <scope>NUCLEOTIDE SEQUENCE [LARGE SCALE GENOMIC DNA]</scope>
    <source>
        <strain evidence="4 5">MCCC 1K03283</strain>
    </source>
</reference>
<comment type="similarity">
    <text evidence="1">Belongs to the MaoP family.</text>
</comment>
<evidence type="ECO:0000256" key="2">
    <source>
        <dbReference type="ARBA" id="ARBA00093628"/>
    </source>
</evidence>
<dbReference type="Proteomes" id="UP000307790">
    <property type="component" value="Unassembled WGS sequence"/>
</dbReference>
<evidence type="ECO:0000313" key="4">
    <source>
        <dbReference type="EMBL" id="TLU61031.1"/>
    </source>
</evidence>
<dbReference type="OrthoDB" id="6400110at2"/>
<evidence type="ECO:0000256" key="1">
    <source>
        <dbReference type="ARBA" id="ARBA00093464"/>
    </source>
</evidence>
<feature type="region of interest" description="Disordered" evidence="3">
    <location>
        <begin position="94"/>
        <end position="113"/>
    </location>
</feature>
<keyword evidence="5" id="KW-1185">Reference proteome</keyword>
<protein>
    <recommendedName>
        <fullName evidence="2">Macrodomain Ori protein</fullName>
    </recommendedName>
</protein>
<dbReference type="InterPro" id="IPR007335">
    <property type="entry name" value="DUF413"/>
</dbReference>
<name>A0A5R9IBQ2_9GAMM</name>
<dbReference type="RefSeq" id="WP_138321547.1">
    <property type="nucleotide sequence ID" value="NZ_VCBC01000021.1"/>
</dbReference>
<accession>A0A5R9IBQ2</accession>
<organism evidence="4 5">
    <name type="scientific">Thalassotalea litorea</name>
    <dbReference type="NCBI Taxonomy" id="2020715"/>
    <lineage>
        <taxon>Bacteria</taxon>
        <taxon>Pseudomonadati</taxon>
        <taxon>Pseudomonadota</taxon>
        <taxon>Gammaproteobacteria</taxon>
        <taxon>Alteromonadales</taxon>
        <taxon>Colwelliaceae</taxon>
        <taxon>Thalassotalea</taxon>
    </lineage>
</organism>
<evidence type="ECO:0000313" key="5">
    <source>
        <dbReference type="Proteomes" id="UP000307790"/>
    </source>
</evidence>
<gene>
    <name evidence="4" type="ORF">FE810_16110</name>
</gene>
<dbReference type="AlphaFoldDB" id="A0A5R9IBQ2"/>